<name>G4YRU9_PHYSP</name>
<evidence type="ECO:0000256" key="2">
    <source>
        <dbReference type="SAM" id="Phobius"/>
    </source>
</evidence>
<evidence type="ECO:0000313" key="5">
    <source>
        <dbReference type="Proteomes" id="UP000002640"/>
    </source>
</evidence>
<dbReference type="Pfam" id="PF26605">
    <property type="entry name" value="WLGC"/>
    <property type="match status" value="1"/>
</dbReference>
<feature type="transmembrane region" description="Helical" evidence="2">
    <location>
        <begin position="668"/>
        <end position="691"/>
    </location>
</feature>
<gene>
    <name evidence="4" type="ORF">PHYSODRAFT_358957</name>
</gene>
<proteinExistence type="predicted"/>
<feature type="compositionally biased region" description="Low complexity" evidence="1">
    <location>
        <begin position="798"/>
        <end position="815"/>
    </location>
</feature>
<evidence type="ECO:0000256" key="1">
    <source>
        <dbReference type="SAM" id="MobiDB-lite"/>
    </source>
</evidence>
<dbReference type="InterPro" id="IPR032675">
    <property type="entry name" value="LRR_dom_sf"/>
</dbReference>
<dbReference type="Gene3D" id="3.80.10.10">
    <property type="entry name" value="Ribonuclease Inhibitor"/>
    <property type="match status" value="1"/>
</dbReference>
<sequence>MTSAKVRSTYESDQVKGQLTIRTNRGSGHGLRPTLIKIFFGFLVCHCITWLIWLILLNFAPNDVVNNLIHTDEFDDGTFSSASSSSSRPCLGLKAPSLKLDQAAEIRRGGQVVTSTFKLAVAHSDSRARQIFAVHVRTQRLWMKVGDLAIESVILYSLLESGSPEIFIIVFAVIMASNALSCVVTMLLPYKHTNVLETLVGIMFDLIVATEFPTFVLLYCFSTYELNRAQLAINMEVFPPTAVVDQRLRALRIVSTLDFFTRMFVNSTLCYRDHDAVMLFQNPCKQRGNVYPKRQYPAAVFFILFTIGLVVFVSESLRTSTLACNPHPECAMYARRWTVLEEDSVTQCPCLILIDRDVAPKTYAEWLQPRNATEKVALLASKGELEGLLLTNRYLPVLPDDLRRCTNMKHLCACRSLEYTHTQALPAWIKEFKMLEFIHVESKMASPMLSLPEDMFNDMTSLTFIHFASFTPWPTFAVFLTMQELPSFDNLHHLERLVIAGVPMLHSLRDFTNVKNLKSLVVLDRGEWCCNGFLGERPPQPAVPASSSVGVPRCNVSTCRPNQRHRVCCHPRGSPQVPLDGSPEAMCYNERLMVIACTMNPLPIKMRRLQIRRGVGPPCSRAIGSWLGSIESMRAQRSEEAAMLLSAYQQAAQRDAERMRQRRRAVRTLFGVAGAAALLVGCIAAVDVFTLNGGDGHNTMTLQVRAGAQDVDDEAIAMESQFGWNSIGYGWCSIKSSTWCMFSKDKEKCKEGINCYKDRVQASADDDGAYEGSGSGDFNATVGDGVDVGEGDEEEETPSAAAPATPADNPTEPLDLGGGDEEAGDDAEEAPADDEGEEETTEDDDEAPADDEEDAPEDEEVADDEEAPEGDEEETGEDETVTEDKDNDENMGGED</sequence>
<dbReference type="InterPro" id="IPR058256">
    <property type="entry name" value="WLGC"/>
</dbReference>
<evidence type="ECO:0000313" key="4">
    <source>
        <dbReference type="EMBL" id="EGZ22926.1"/>
    </source>
</evidence>
<accession>G4YRU9</accession>
<dbReference type="KEGG" id="psoj:PHYSODRAFT_358957"/>
<dbReference type="EMBL" id="JH159152">
    <property type="protein sequence ID" value="EGZ22926.1"/>
    <property type="molecule type" value="Genomic_DNA"/>
</dbReference>
<feature type="compositionally biased region" description="Acidic residues" evidence="1">
    <location>
        <begin position="787"/>
        <end position="797"/>
    </location>
</feature>
<keyword evidence="5" id="KW-1185">Reference proteome</keyword>
<feature type="compositionally biased region" description="Acidic residues" evidence="1">
    <location>
        <begin position="818"/>
        <end position="895"/>
    </location>
</feature>
<keyword evidence="2" id="KW-0472">Membrane</keyword>
<feature type="transmembrane region" description="Helical" evidence="2">
    <location>
        <begin position="296"/>
        <end position="313"/>
    </location>
</feature>
<dbReference type="RefSeq" id="XP_009518214.1">
    <property type="nucleotide sequence ID" value="XM_009519919.1"/>
</dbReference>
<feature type="domain" description="WLGC" evidence="3">
    <location>
        <begin position="576"/>
        <end position="629"/>
    </location>
</feature>
<feature type="region of interest" description="Disordered" evidence="1">
    <location>
        <begin position="766"/>
        <end position="895"/>
    </location>
</feature>
<organism evidence="4 5">
    <name type="scientific">Phytophthora sojae (strain P6497)</name>
    <name type="common">Soybean stem and root rot agent</name>
    <name type="synonym">Phytophthora megasperma f. sp. glycines</name>
    <dbReference type="NCBI Taxonomy" id="1094619"/>
    <lineage>
        <taxon>Eukaryota</taxon>
        <taxon>Sar</taxon>
        <taxon>Stramenopiles</taxon>
        <taxon>Oomycota</taxon>
        <taxon>Peronosporomycetes</taxon>
        <taxon>Peronosporales</taxon>
        <taxon>Peronosporaceae</taxon>
        <taxon>Phytophthora</taxon>
    </lineage>
</organism>
<feature type="transmembrane region" description="Helical" evidence="2">
    <location>
        <begin position="166"/>
        <end position="190"/>
    </location>
</feature>
<protein>
    <recommendedName>
        <fullName evidence="3">WLGC domain-containing protein</fullName>
    </recommendedName>
</protein>
<dbReference type="InParanoid" id="G4YRU9"/>
<dbReference type="SUPFAM" id="SSF52058">
    <property type="entry name" value="L domain-like"/>
    <property type="match status" value="1"/>
</dbReference>
<dbReference type="GeneID" id="20650031"/>
<dbReference type="AlphaFoldDB" id="G4YRU9"/>
<feature type="transmembrane region" description="Helical" evidence="2">
    <location>
        <begin position="35"/>
        <end position="56"/>
    </location>
</feature>
<evidence type="ECO:0000259" key="3">
    <source>
        <dbReference type="Pfam" id="PF26605"/>
    </source>
</evidence>
<keyword evidence="2" id="KW-0812">Transmembrane</keyword>
<reference evidence="4 5" key="1">
    <citation type="journal article" date="2006" name="Science">
        <title>Phytophthora genome sequences uncover evolutionary origins and mechanisms of pathogenesis.</title>
        <authorList>
            <person name="Tyler B.M."/>
            <person name="Tripathy S."/>
            <person name="Zhang X."/>
            <person name="Dehal P."/>
            <person name="Jiang R.H."/>
            <person name="Aerts A."/>
            <person name="Arredondo F.D."/>
            <person name="Baxter L."/>
            <person name="Bensasson D."/>
            <person name="Beynon J.L."/>
            <person name="Chapman J."/>
            <person name="Damasceno C.M."/>
            <person name="Dorrance A.E."/>
            <person name="Dou D."/>
            <person name="Dickerman A.W."/>
            <person name="Dubchak I.L."/>
            <person name="Garbelotto M."/>
            <person name="Gijzen M."/>
            <person name="Gordon S.G."/>
            <person name="Govers F."/>
            <person name="Grunwald N.J."/>
            <person name="Huang W."/>
            <person name="Ivors K.L."/>
            <person name="Jones R.W."/>
            <person name="Kamoun S."/>
            <person name="Krampis K."/>
            <person name="Lamour K.H."/>
            <person name="Lee M.K."/>
            <person name="McDonald W.H."/>
            <person name="Medina M."/>
            <person name="Meijer H.J."/>
            <person name="Nordberg E.K."/>
            <person name="Maclean D.J."/>
            <person name="Ospina-Giraldo M.D."/>
            <person name="Morris P.F."/>
            <person name="Phuntumart V."/>
            <person name="Putnam N.H."/>
            <person name="Rash S."/>
            <person name="Rose J.K."/>
            <person name="Sakihama Y."/>
            <person name="Salamov A.A."/>
            <person name="Savidor A."/>
            <person name="Scheuring C.F."/>
            <person name="Smith B.M."/>
            <person name="Sobral B.W."/>
            <person name="Terry A."/>
            <person name="Torto-Alalibo T.A."/>
            <person name="Win J."/>
            <person name="Xu Z."/>
            <person name="Zhang H."/>
            <person name="Grigoriev I.V."/>
            <person name="Rokhsar D.S."/>
            <person name="Boore J.L."/>
        </authorList>
    </citation>
    <scope>NUCLEOTIDE SEQUENCE [LARGE SCALE GENOMIC DNA]</scope>
    <source>
        <strain evidence="4 5">P6497</strain>
    </source>
</reference>
<keyword evidence="2" id="KW-1133">Transmembrane helix</keyword>
<dbReference type="Proteomes" id="UP000002640">
    <property type="component" value="Unassembled WGS sequence"/>
</dbReference>
<feature type="transmembrane region" description="Helical" evidence="2">
    <location>
        <begin position="202"/>
        <end position="224"/>
    </location>
</feature>